<keyword evidence="3" id="KW-0547">Nucleotide-binding</keyword>
<dbReference type="InterPro" id="IPR052156">
    <property type="entry name" value="BCAA_Transport_ATP-bd_LivF"/>
</dbReference>
<evidence type="ECO:0000259" key="6">
    <source>
        <dbReference type="PROSITE" id="PS50893"/>
    </source>
</evidence>
<sequence>MLRINDLTAGYFPGVPTLAAVGLSAEKGQMISVLGANGAGKSTLLGAIFGIVPYVAGEISLAGTSLNGLKPHDVARRGVRLVPENRGTLPSLSVHENLLLGGLGLPKATVAERVERELQRFPRLRERFTQRAGMLSGGEQQMLAIARAMMAEPRLLLLDEPSQGLAPVIVEQIFGLLAELRGADIAIVLVEQDVGLSLEVSDYSYVLEKGRIKLHAPSADLVNNPYVREAFLGVA</sequence>
<dbReference type="Gene3D" id="3.40.50.300">
    <property type="entry name" value="P-loop containing nucleotide triphosphate hydrolases"/>
    <property type="match status" value="1"/>
</dbReference>
<dbReference type="SUPFAM" id="SSF52540">
    <property type="entry name" value="P-loop containing nucleoside triphosphate hydrolases"/>
    <property type="match status" value="1"/>
</dbReference>
<dbReference type="GO" id="GO:0015807">
    <property type="term" value="P:L-amino acid transport"/>
    <property type="evidence" value="ECO:0007669"/>
    <property type="project" value="TreeGrafter"/>
</dbReference>
<keyword evidence="2" id="KW-0813">Transport</keyword>
<dbReference type="InterPro" id="IPR003593">
    <property type="entry name" value="AAA+_ATPase"/>
</dbReference>
<evidence type="ECO:0000256" key="3">
    <source>
        <dbReference type="ARBA" id="ARBA00022741"/>
    </source>
</evidence>
<dbReference type="SMART" id="SM00382">
    <property type="entry name" value="AAA"/>
    <property type="match status" value="1"/>
</dbReference>
<evidence type="ECO:0000313" key="8">
    <source>
        <dbReference type="Proteomes" id="UP000321638"/>
    </source>
</evidence>
<dbReference type="GO" id="GO:0016887">
    <property type="term" value="F:ATP hydrolysis activity"/>
    <property type="evidence" value="ECO:0007669"/>
    <property type="project" value="InterPro"/>
</dbReference>
<name>A0A5C8P8J2_9HYPH</name>
<dbReference type="InterPro" id="IPR027417">
    <property type="entry name" value="P-loop_NTPase"/>
</dbReference>
<reference evidence="7 8" key="1">
    <citation type="submission" date="2019-06" db="EMBL/GenBank/DDBJ databases">
        <title>New taxonomy in bacterial strain CC-CFT640, isolated from vineyard.</title>
        <authorList>
            <person name="Lin S.-Y."/>
            <person name="Tsai C.-F."/>
            <person name="Young C.-C."/>
        </authorList>
    </citation>
    <scope>NUCLEOTIDE SEQUENCE [LARGE SCALE GENOMIC DNA]</scope>
    <source>
        <strain evidence="7 8">CC-CFT640</strain>
    </source>
</reference>
<evidence type="ECO:0000313" key="7">
    <source>
        <dbReference type="EMBL" id="TXL69709.1"/>
    </source>
</evidence>
<keyword evidence="4 7" id="KW-0067">ATP-binding</keyword>
<dbReference type="GO" id="GO:0005524">
    <property type="term" value="F:ATP binding"/>
    <property type="evidence" value="ECO:0007669"/>
    <property type="project" value="UniProtKB-KW"/>
</dbReference>
<evidence type="ECO:0000256" key="2">
    <source>
        <dbReference type="ARBA" id="ARBA00022448"/>
    </source>
</evidence>
<dbReference type="RefSeq" id="WP_147852214.1">
    <property type="nucleotide sequence ID" value="NZ_VDUZ01000074.1"/>
</dbReference>
<dbReference type="AlphaFoldDB" id="A0A5C8P8J2"/>
<evidence type="ECO:0000256" key="1">
    <source>
        <dbReference type="ARBA" id="ARBA00005417"/>
    </source>
</evidence>
<keyword evidence="5" id="KW-0029">Amino-acid transport</keyword>
<dbReference type="Proteomes" id="UP000321638">
    <property type="component" value="Unassembled WGS sequence"/>
</dbReference>
<dbReference type="CDD" id="cd03224">
    <property type="entry name" value="ABC_TM1139_LivF_branched"/>
    <property type="match status" value="1"/>
</dbReference>
<accession>A0A5C8P8J2</accession>
<evidence type="ECO:0000256" key="5">
    <source>
        <dbReference type="ARBA" id="ARBA00022970"/>
    </source>
</evidence>
<dbReference type="PANTHER" id="PTHR43820">
    <property type="entry name" value="HIGH-AFFINITY BRANCHED-CHAIN AMINO ACID TRANSPORT ATP-BINDING PROTEIN LIVF"/>
    <property type="match status" value="1"/>
</dbReference>
<dbReference type="GO" id="GO:0015658">
    <property type="term" value="F:branched-chain amino acid transmembrane transporter activity"/>
    <property type="evidence" value="ECO:0007669"/>
    <property type="project" value="TreeGrafter"/>
</dbReference>
<comment type="similarity">
    <text evidence="1">Belongs to the ABC transporter superfamily.</text>
</comment>
<dbReference type="InterPro" id="IPR017871">
    <property type="entry name" value="ABC_transporter-like_CS"/>
</dbReference>
<dbReference type="InterPro" id="IPR003439">
    <property type="entry name" value="ABC_transporter-like_ATP-bd"/>
</dbReference>
<proteinExistence type="inferred from homology"/>
<evidence type="ECO:0000256" key="4">
    <source>
        <dbReference type="ARBA" id="ARBA00022840"/>
    </source>
</evidence>
<keyword evidence="8" id="KW-1185">Reference proteome</keyword>
<dbReference type="OrthoDB" id="9806149at2"/>
<dbReference type="PROSITE" id="PS00211">
    <property type="entry name" value="ABC_TRANSPORTER_1"/>
    <property type="match status" value="1"/>
</dbReference>
<dbReference type="EMBL" id="VDUZ01000074">
    <property type="protein sequence ID" value="TXL69709.1"/>
    <property type="molecule type" value="Genomic_DNA"/>
</dbReference>
<dbReference type="PROSITE" id="PS50893">
    <property type="entry name" value="ABC_TRANSPORTER_2"/>
    <property type="match status" value="1"/>
</dbReference>
<dbReference type="Pfam" id="PF00005">
    <property type="entry name" value="ABC_tran"/>
    <property type="match status" value="1"/>
</dbReference>
<feature type="domain" description="ABC transporter" evidence="6">
    <location>
        <begin position="2"/>
        <end position="234"/>
    </location>
</feature>
<organism evidence="7 8">
    <name type="scientific">Vineibacter terrae</name>
    <dbReference type="NCBI Taxonomy" id="2586908"/>
    <lineage>
        <taxon>Bacteria</taxon>
        <taxon>Pseudomonadati</taxon>
        <taxon>Pseudomonadota</taxon>
        <taxon>Alphaproteobacteria</taxon>
        <taxon>Hyphomicrobiales</taxon>
        <taxon>Vineibacter</taxon>
    </lineage>
</organism>
<comment type="caution">
    <text evidence="7">The sequence shown here is derived from an EMBL/GenBank/DDBJ whole genome shotgun (WGS) entry which is preliminary data.</text>
</comment>
<protein>
    <submittedName>
        <fullName evidence="7">ABC transporter ATP-binding protein</fullName>
    </submittedName>
</protein>
<dbReference type="PANTHER" id="PTHR43820:SF4">
    <property type="entry name" value="HIGH-AFFINITY BRANCHED-CHAIN AMINO ACID TRANSPORT ATP-BINDING PROTEIN LIVF"/>
    <property type="match status" value="1"/>
</dbReference>
<gene>
    <name evidence="7" type="ORF">FHP25_37890</name>
</gene>